<evidence type="ECO:0000256" key="8">
    <source>
        <dbReference type="ARBA" id="ARBA00023136"/>
    </source>
</evidence>
<evidence type="ECO:0000256" key="4">
    <source>
        <dbReference type="ARBA" id="ARBA00022448"/>
    </source>
</evidence>
<organism evidence="10 11">
    <name type="scientific">Macrococcus lamae</name>
    <dbReference type="NCBI Taxonomy" id="198484"/>
    <lineage>
        <taxon>Bacteria</taxon>
        <taxon>Bacillati</taxon>
        <taxon>Bacillota</taxon>
        <taxon>Bacilli</taxon>
        <taxon>Bacillales</taxon>
        <taxon>Staphylococcaceae</taxon>
        <taxon>Macrococcus</taxon>
    </lineage>
</organism>
<dbReference type="PANTHER" id="PTHR33514:SF13">
    <property type="entry name" value="PROTEIN ABCI12, CHLOROPLASTIC"/>
    <property type="match status" value="1"/>
</dbReference>
<dbReference type="HAMAP" id="MF_01461">
    <property type="entry name" value="EcfT"/>
    <property type="match status" value="1"/>
</dbReference>
<protein>
    <recommendedName>
        <fullName evidence="3 9">Energy-coupling factor transporter transmembrane protein EcfT</fullName>
        <shortName evidence="9">ECF transporter T component EcfT</shortName>
    </recommendedName>
</protein>
<dbReference type="InterPro" id="IPR024919">
    <property type="entry name" value="EcfT"/>
</dbReference>
<evidence type="ECO:0000313" key="11">
    <source>
        <dbReference type="Proteomes" id="UP000294802"/>
    </source>
</evidence>
<keyword evidence="8 9" id="KW-0472">Membrane</keyword>
<dbReference type="AlphaFoldDB" id="A0A4R6BXA0"/>
<dbReference type="GO" id="GO:0005886">
    <property type="term" value="C:plasma membrane"/>
    <property type="evidence" value="ECO:0007669"/>
    <property type="project" value="UniProtKB-SubCell"/>
</dbReference>
<evidence type="ECO:0000256" key="6">
    <source>
        <dbReference type="ARBA" id="ARBA00022692"/>
    </source>
</evidence>
<dbReference type="InterPro" id="IPR003339">
    <property type="entry name" value="ABC/ECF_trnsptr_transmembrane"/>
</dbReference>
<dbReference type="Pfam" id="PF02361">
    <property type="entry name" value="CbiQ"/>
    <property type="match status" value="1"/>
</dbReference>
<comment type="caution">
    <text evidence="10">The sequence shown here is derived from an EMBL/GenBank/DDBJ whole genome shotgun (WGS) entry which is preliminary data.</text>
</comment>
<dbReference type="GO" id="GO:0022857">
    <property type="term" value="F:transmembrane transporter activity"/>
    <property type="evidence" value="ECO:0007669"/>
    <property type="project" value="UniProtKB-UniRule"/>
</dbReference>
<dbReference type="CDD" id="cd16914">
    <property type="entry name" value="EcfT"/>
    <property type="match status" value="1"/>
</dbReference>
<dbReference type="Proteomes" id="UP000294802">
    <property type="component" value="Unassembled WGS sequence"/>
</dbReference>
<comment type="similarity">
    <text evidence="2 9">Belongs to the energy-coupling factor EcfT family.</text>
</comment>
<reference evidence="10 11" key="1">
    <citation type="submission" date="2019-01" db="EMBL/GenBank/DDBJ databases">
        <title>Draft genome sequences of the type strains of six Macrococcus species.</title>
        <authorList>
            <person name="Mazhar S."/>
            <person name="Altermann E."/>
            <person name="Hill C."/>
            <person name="Mcauliffe O."/>
        </authorList>
    </citation>
    <scope>NUCLEOTIDE SEQUENCE [LARGE SCALE GENOMIC DNA]</scope>
    <source>
        <strain evidence="10 11">CCM4815</strain>
    </source>
</reference>
<evidence type="ECO:0000256" key="2">
    <source>
        <dbReference type="ARBA" id="ARBA00005660"/>
    </source>
</evidence>
<dbReference type="EMBL" id="SCWB01000002">
    <property type="protein sequence ID" value="TDM12873.1"/>
    <property type="molecule type" value="Genomic_DNA"/>
</dbReference>
<feature type="transmembrane region" description="Helical" evidence="9">
    <location>
        <begin position="247"/>
        <end position="263"/>
    </location>
</feature>
<dbReference type="PANTHER" id="PTHR33514">
    <property type="entry name" value="PROTEIN ABCI12, CHLOROPLASTIC"/>
    <property type="match status" value="1"/>
</dbReference>
<sequence length="265" mass="30117">MLDQMILGRYVPIDSYIHRLDPRMKIVFVFIMMIVIFMANSITTYGILLVMILVILYLSNLKLSFLIGGLKPILLLLAFTFLMHVFLTKGGQNLFSYGIIDIDSNGIIQGLFISMRFVLIIFLTTIMTLTTSPISLTDAIESLLNPLKKLKVPVHEFALMMSIALRFIPTLMDELTKVMRAQMSRGSDMTSGSFMSRLKAITPLLVPLFVSAFKRAEDLAIAMEVRGYRGDIGRTKYRKLDWQARDTWALITVIPITLAILYFRT</sequence>
<keyword evidence="7 9" id="KW-1133">Transmembrane helix</keyword>
<keyword evidence="5 9" id="KW-1003">Cell membrane</keyword>
<evidence type="ECO:0000313" key="10">
    <source>
        <dbReference type="EMBL" id="TDM12873.1"/>
    </source>
</evidence>
<accession>A0A4R6BXA0</accession>
<comment type="subcellular location">
    <subcellularLocation>
        <location evidence="1 9">Cell membrane</location>
        <topology evidence="1 9">Multi-pass membrane protein</topology>
    </subcellularLocation>
</comment>
<evidence type="ECO:0000256" key="5">
    <source>
        <dbReference type="ARBA" id="ARBA00022475"/>
    </source>
</evidence>
<evidence type="ECO:0000256" key="1">
    <source>
        <dbReference type="ARBA" id="ARBA00004651"/>
    </source>
</evidence>
<name>A0A4R6BXA0_9STAP</name>
<evidence type="ECO:0000256" key="9">
    <source>
        <dbReference type="HAMAP-Rule" id="MF_01461"/>
    </source>
</evidence>
<dbReference type="OrthoDB" id="8075495at2"/>
<dbReference type="RefSeq" id="WP_133443084.1">
    <property type="nucleotide sequence ID" value="NZ_SCWB01000002.1"/>
</dbReference>
<proteinExistence type="inferred from homology"/>
<keyword evidence="4 9" id="KW-0813">Transport</keyword>
<comment type="function">
    <text evidence="9">Transmembrane (T) component of an energy-coupling factor (ECF) ABC-transporter complex. Unlike classic ABC transporters this ECF transporter provides the energy necessary to transport a number of different substrates.</text>
</comment>
<evidence type="ECO:0000256" key="3">
    <source>
        <dbReference type="ARBA" id="ARBA00014042"/>
    </source>
</evidence>
<comment type="subunit">
    <text evidence="9">Forms a stable energy-coupling factor (ECF) transporter complex composed of 2 membrane-embedded substrate-binding proteins (S component), 2 ATP-binding proteins (A component) and 2 transmembrane proteins (T component).</text>
</comment>
<feature type="transmembrane region" description="Helical" evidence="9">
    <location>
        <begin position="65"/>
        <end position="87"/>
    </location>
</feature>
<feature type="transmembrane region" description="Helical" evidence="9">
    <location>
        <begin position="26"/>
        <end position="59"/>
    </location>
</feature>
<feature type="transmembrane region" description="Helical" evidence="9">
    <location>
        <begin position="117"/>
        <end position="137"/>
    </location>
</feature>
<keyword evidence="6 9" id="KW-0812">Transmembrane</keyword>
<gene>
    <name evidence="9" type="primary">ecfT</name>
    <name evidence="10" type="ORF">ERX29_02395</name>
</gene>
<evidence type="ECO:0000256" key="7">
    <source>
        <dbReference type="ARBA" id="ARBA00022989"/>
    </source>
</evidence>
<keyword evidence="11" id="KW-1185">Reference proteome</keyword>